<feature type="compositionally biased region" description="Basic and acidic residues" evidence="5">
    <location>
        <begin position="403"/>
        <end position="417"/>
    </location>
</feature>
<dbReference type="InterPro" id="IPR001452">
    <property type="entry name" value="SH3_domain"/>
</dbReference>
<evidence type="ECO:0000256" key="5">
    <source>
        <dbReference type="SAM" id="MobiDB-lite"/>
    </source>
</evidence>
<feature type="compositionally biased region" description="Acidic residues" evidence="5">
    <location>
        <begin position="525"/>
        <end position="536"/>
    </location>
</feature>
<dbReference type="CDD" id="cd11819">
    <property type="entry name" value="SH3_Cortactin_like"/>
    <property type="match status" value="1"/>
</dbReference>
<dbReference type="EMBL" id="CP015055">
    <property type="protein sequence ID" value="QGN14448.1"/>
    <property type="molecule type" value="Genomic_DNA"/>
</dbReference>
<keyword evidence="9" id="KW-1185">Reference proteome</keyword>
<proteinExistence type="predicted"/>
<comment type="subcellular location">
    <subcellularLocation>
        <location evidence="1">Cytoplasm</location>
    </subcellularLocation>
</comment>
<dbReference type="Gene3D" id="3.40.20.10">
    <property type="entry name" value="Severin"/>
    <property type="match status" value="1"/>
</dbReference>
<keyword evidence="3" id="KW-0963">Cytoplasm</keyword>
<feature type="domain" description="SH3" evidence="6">
    <location>
        <begin position="557"/>
        <end position="617"/>
    </location>
</feature>
<gene>
    <name evidence="8" type="primary">ABP1</name>
    <name evidence="8" type="ORF">FIM1_1109</name>
</gene>
<reference evidence="8 9" key="1">
    <citation type="submission" date="2016-03" db="EMBL/GenBank/DDBJ databases">
        <title>How can Kluyveromyces marxianus grow so fast - potential evolutionary course in Saccharomyces Complex revealed by comparative genomics.</title>
        <authorList>
            <person name="Mo W."/>
            <person name="Lu W."/>
            <person name="Yang X."/>
            <person name="Qi J."/>
            <person name="Lv H."/>
        </authorList>
    </citation>
    <scope>NUCLEOTIDE SEQUENCE [LARGE SCALE GENOMIC DNA]</scope>
    <source>
        <strain evidence="8 9">FIM1</strain>
    </source>
</reference>
<feature type="compositionally biased region" description="Acidic residues" evidence="5">
    <location>
        <begin position="353"/>
        <end position="372"/>
    </location>
</feature>
<dbReference type="SUPFAM" id="SSF55753">
    <property type="entry name" value="Actin depolymerizing proteins"/>
    <property type="match status" value="1"/>
</dbReference>
<name>A0ABX6EQ73_KLUMA</name>
<sequence>MAFEPIDTTTYSREIEAEYLKVVTGDEDTTWLIISPNAKKQYEPELVGTSFTEFLHSFDDTKVQYGLARVSPPGSDVQKLILIGWCPDSAPLKTRASFAQNFGVISNQVLKTYHVQVTARDEDDLDESELLMKISNSAGARYSIQQQSSSGAKKPSSASSFSKPTAKKPVSSFERKPVEKASSPSPAPAPAPAPARRTVSPKPSAGSTNEDGWDEPELEERDFHQKPLKPNSSSWKPIGKVDLQKVIAEEKGKEDPRLVVSAATYDKKIDPQSEIAKLKEESKLKRDAAYDKVLGVKAPSPAATAVSDNSDRVIKGFKNEKSPSQLWAEKKRQKSSLPAKTEAPKSTSSERFEDSEEEEKQEPEEEEEQEDVENIRSKFESMKTEEVPIIKPRQTPARSIPEPPKEEEPTWAKKEQKFGQPLPGLHDQKKADSDGWSDDEEEEEDEGESRIPVLPSRRNEEEPAPALPVRRNEPESEEEDEEPAPVLPSRRNEPEPEEEEEEEEPTPSLPIRRNLPPPPQQQQQQEEEEDNFDEPEEPKARSPVPPPAPRRTQPAKPAAPSAIAEYDYEAAEDNELTFQENDKIINIQFVDDDWWLGELESSGEKGLFPSNYVSLEQ</sequence>
<evidence type="ECO:0000313" key="8">
    <source>
        <dbReference type="EMBL" id="QGN14448.1"/>
    </source>
</evidence>
<dbReference type="InterPro" id="IPR036028">
    <property type="entry name" value="SH3-like_dom_sf"/>
</dbReference>
<feature type="region of interest" description="Disordered" evidence="5">
    <location>
        <begin position="292"/>
        <end position="565"/>
    </location>
</feature>
<evidence type="ECO:0000259" key="6">
    <source>
        <dbReference type="PROSITE" id="PS50002"/>
    </source>
</evidence>
<feature type="compositionally biased region" description="Basic and acidic residues" evidence="5">
    <location>
        <begin position="373"/>
        <end position="388"/>
    </location>
</feature>
<dbReference type="InterPro" id="IPR002108">
    <property type="entry name" value="ADF-H"/>
</dbReference>
<dbReference type="SMART" id="SM00326">
    <property type="entry name" value="SH3"/>
    <property type="match status" value="1"/>
</dbReference>
<organism evidence="8 9">
    <name type="scientific">Kluyveromyces marxianus</name>
    <name type="common">Yeast</name>
    <name type="synonym">Candida kefyr</name>
    <dbReference type="NCBI Taxonomy" id="4911"/>
    <lineage>
        <taxon>Eukaryota</taxon>
        <taxon>Fungi</taxon>
        <taxon>Dikarya</taxon>
        <taxon>Ascomycota</taxon>
        <taxon>Saccharomycotina</taxon>
        <taxon>Saccharomycetes</taxon>
        <taxon>Saccharomycetales</taxon>
        <taxon>Saccharomycetaceae</taxon>
        <taxon>Kluyveromyces</taxon>
    </lineage>
</organism>
<dbReference type="PRINTS" id="PR00452">
    <property type="entry name" value="SH3DOMAIN"/>
</dbReference>
<feature type="compositionally biased region" description="Acidic residues" evidence="5">
    <location>
        <begin position="435"/>
        <end position="447"/>
    </location>
</feature>
<dbReference type="SMART" id="SM00102">
    <property type="entry name" value="ADF"/>
    <property type="match status" value="1"/>
</dbReference>
<dbReference type="PROSITE" id="PS51263">
    <property type="entry name" value="ADF_H"/>
    <property type="match status" value="1"/>
</dbReference>
<dbReference type="PRINTS" id="PR00499">
    <property type="entry name" value="P67PHOX"/>
</dbReference>
<dbReference type="PANTHER" id="PTHR10829">
    <property type="entry name" value="CORTACTIN AND DREBRIN"/>
    <property type="match status" value="1"/>
</dbReference>
<dbReference type="Pfam" id="PF00241">
    <property type="entry name" value="Cofilin_ADF"/>
    <property type="match status" value="1"/>
</dbReference>
<evidence type="ECO:0000256" key="3">
    <source>
        <dbReference type="ARBA" id="ARBA00022490"/>
    </source>
</evidence>
<feature type="compositionally biased region" description="Basic and acidic residues" evidence="5">
    <location>
        <begin position="309"/>
        <end position="321"/>
    </location>
</feature>
<feature type="compositionally biased region" description="Low complexity" evidence="5">
    <location>
        <begin position="148"/>
        <end position="169"/>
    </location>
</feature>
<evidence type="ECO:0000256" key="2">
    <source>
        <dbReference type="ARBA" id="ARBA00022443"/>
    </source>
</evidence>
<protein>
    <submittedName>
        <fullName evidence="8">Actin-binding protein</fullName>
    </submittedName>
</protein>
<evidence type="ECO:0000313" key="9">
    <source>
        <dbReference type="Proteomes" id="UP000422736"/>
    </source>
</evidence>
<dbReference type="Proteomes" id="UP000422736">
    <property type="component" value="Chromosome 2"/>
</dbReference>
<feature type="region of interest" description="Disordered" evidence="5">
    <location>
        <begin position="142"/>
        <end position="240"/>
    </location>
</feature>
<evidence type="ECO:0000256" key="4">
    <source>
        <dbReference type="PROSITE-ProRule" id="PRU00192"/>
    </source>
</evidence>
<dbReference type="PROSITE" id="PS50002">
    <property type="entry name" value="SH3"/>
    <property type="match status" value="1"/>
</dbReference>
<dbReference type="Gene3D" id="2.30.30.40">
    <property type="entry name" value="SH3 Domains"/>
    <property type="match status" value="1"/>
</dbReference>
<evidence type="ECO:0000256" key="1">
    <source>
        <dbReference type="ARBA" id="ARBA00004496"/>
    </source>
</evidence>
<accession>A0ABX6EQ73</accession>
<feature type="compositionally biased region" description="Low complexity" evidence="5">
    <location>
        <begin position="550"/>
        <end position="560"/>
    </location>
</feature>
<feature type="compositionally biased region" description="Acidic residues" evidence="5">
    <location>
        <begin position="495"/>
        <end position="505"/>
    </location>
</feature>
<dbReference type="PANTHER" id="PTHR10829:SF25">
    <property type="entry name" value="DREBRIN-LIKE PROTEIN"/>
    <property type="match status" value="1"/>
</dbReference>
<keyword evidence="2 4" id="KW-0728">SH3 domain</keyword>
<dbReference type="Pfam" id="PF00018">
    <property type="entry name" value="SH3_1"/>
    <property type="match status" value="1"/>
</dbReference>
<dbReference type="SUPFAM" id="SSF50044">
    <property type="entry name" value="SH3-domain"/>
    <property type="match status" value="1"/>
</dbReference>
<evidence type="ECO:0000259" key="7">
    <source>
        <dbReference type="PROSITE" id="PS51263"/>
    </source>
</evidence>
<dbReference type="InterPro" id="IPR029006">
    <property type="entry name" value="ADF-H/Gelsolin-like_dom_sf"/>
</dbReference>
<dbReference type="CDD" id="cd11281">
    <property type="entry name" value="ADF_drebrin_like"/>
    <property type="match status" value="1"/>
</dbReference>
<reference evidence="8 9" key="2">
    <citation type="submission" date="2019-11" db="EMBL/GenBank/DDBJ databases">
        <authorList>
            <person name="Lu H."/>
        </authorList>
    </citation>
    <scope>NUCLEOTIDE SEQUENCE [LARGE SCALE GENOMIC DNA]</scope>
    <source>
        <strain evidence="8 9">FIM1</strain>
    </source>
</reference>
<feature type="compositionally biased region" description="Acidic residues" evidence="5">
    <location>
        <begin position="211"/>
        <end position="220"/>
    </location>
</feature>
<feature type="domain" description="ADF-H" evidence="7">
    <location>
        <begin position="7"/>
        <end position="135"/>
    </location>
</feature>